<protein>
    <submittedName>
        <fullName evidence="2">Plasmid stabilisation system protein</fullName>
    </submittedName>
</protein>
<keyword evidence="1" id="KW-1277">Toxin-antitoxin system</keyword>
<dbReference type="InterPro" id="IPR035093">
    <property type="entry name" value="RelE/ParE_toxin_dom_sf"/>
</dbReference>
<dbReference type="AlphaFoldDB" id="A0A376BFG4"/>
<reference evidence="2 4" key="1">
    <citation type="submission" date="2018-06" db="EMBL/GenBank/DDBJ databases">
        <authorList>
            <consortium name="Pathogen Informatics"/>
            <person name="Doyle S."/>
        </authorList>
    </citation>
    <scope>NUCLEOTIDE SEQUENCE [LARGE SCALE GENOMIC DNA]</scope>
    <source>
        <strain evidence="2 4">NCTC10283</strain>
    </source>
</reference>
<dbReference type="Gene3D" id="3.30.2310.20">
    <property type="entry name" value="RelE-like"/>
    <property type="match status" value="1"/>
</dbReference>
<evidence type="ECO:0000313" key="4">
    <source>
        <dbReference type="Proteomes" id="UP000254209"/>
    </source>
</evidence>
<dbReference type="Proteomes" id="UP000254209">
    <property type="component" value="Unassembled WGS sequence"/>
</dbReference>
<dbReference type="EMBL" id="UFSO01000001">
    <property type="protein sequence ID" value="SSY61214.1"/>
    <property type="molecule type" value="Genomic_DNA"/>
</dbReference>
<evidence type="ECO:0000256" key="1">
    <source>
        <dbReference type="ARBA" id="ARBA00022649"/>
    </source>
</evidence>
<proteinExistence type="predicted"/>
<dbReference type="OrthoDB" id="3268478at2"/>
<evidence type="ECO:0000313" key="2">
    <source>
        <dbReference type="EMBL" id="SSY61196.1"/>
    </source>
</evidence>
<dbReference type="Pfam" id="PF05016">
    <property type="entry name" value="ParE_toxin"/>
    <property type="match status" value="1"/>
</dbReference>
<name>A0A376BFG4_9NEIS</name>
<dbReference type="RefSeq" id="WP_034296108.1">
    <property type="nucleotide sequence ID" value="NZ_CP091520.2"/>
</dbReference>
<evidence type="ECO:0000313" key="3">
    <source>
        <dbReference type="EMBL" id="SSY61214.1"/>
    </source>
</evidence>
<organism evidence="2 4">
    <name type="scientific">Alysiella crassa</name>
    <dbReference type="NCBI Taxonomy" id="153491"/>
    <lineage>
        <taxon>Bacteria</taxon>
        <taxon>Pseudomonadati</taxon>
        <taxon>Pseudomonadota</taxon>
        <taxon>Betaproteobacteria</taxon>
        <taxon>Neisseriales</taxon>
        <taxon>Neisseriaceae</taxon>
        <taxon>Alysiella</taxon>
    </lineage>
</organism>
<dbReference type="EMBL" id="UFSO01000001">
    <property type="protein sequence ID" value="SSY61196.1"/>
    <property type="molecule type" value="Genomic_DNA"/>
</dbReference>
<keyword evidence="4" id="KW-1185">Reference proteome</keyword>
<dbReference type="InterPro" id="IPR007712">
    <property type="entry name" value="RelE/ParE_toxin"/>
</dbReference>
<accession>A0A376BFG4</accession>
<sequence>MYKIQFDPFYELELEQILISIITDYTMDYAQKIVQQLDQTIVQLQTFPKMYAVYADVPLYRKFTVAQKYTVFYTVDDEEQVITIVHIFPSMRDLPSLLN</sequence>
<gene>
    <name evidence="2" type="ORF">NCTC10283_00005</name>
    <name evidence="3" type="ORF">NCTC10283_00018</name>
</gene>